<reference evidence="9 11" key="2">
    <citation type="submission" date="2018-03" db="EMBL/GenBank/DDBJ databases">
        <authorList>
            <person name="Fogelqvist J."/>
        </authorList>
    </citation>
    <scope>NUCLEOTIDE SEQUENCE [LARGE SCALE GENOMIC DNA]</scope>
</reference>
<name>A0A0G4IWH8_PLABS</name>
<evidence type="ECO:0000313" key="8">
    <source>
        <dbReference type="EMBL" id="CEO99640.1"/>
    </source>
</evidence>
<feature type="domain" description="Peptidase M50" evidence="7">
    <location>
        <begin position="133"/>
        <end position="435"/>
    </location>
</feature>
<accession>A0A0G4IWH8</accession>
<dbReference type="PRINTS" id="PR01000">
    <property type="entry name" value="SREBPS2PTASE"/>
</dbReference>
<dbReference type="Pfam" id="PF02163">
    <property type="entry name" value="Peptidase_M50"/>
    <property type="match status" value="1"/>
</dbReference>
<dbReference type="Proteomes" id="UP000039324">
    <property type="component" value="Unassembled WGS sequence"/>
</dbReference>
<geneLocation type="mitochondrion" evidence="9"/>
<protein>
    <recommendedName>
        <fullName evidence="5">Endopeptidase S2P</fullName>
    </recommendedName>
</protein>
<feature type="transmembrane region" description="Helical" evidence="6">
    <location>
        <begin position="95"/>
        <end position="119"/>
    </location>
</feature>
<evidence type="ECO:0000256" key="6">
    <source>
        <dbReference type="SAM" id="Phobius"/>
    </source>
</evidence>
<evidence type="ECO:0000256" key="5">
    <source>
        <dbReference type="ARBA" id="ARBA00032658"/>
    </source>
</evidence>
<keyword evidence="9" id="KW-0496">Mitochondrion</keyword>
<dbReference type="Proteomes" id="UP000290189">
    <property type="component" value="Unassembled WGS sequence"/>
</dbReference>
<dbReference type="GO" id="GO:0016020">
    <property type="term" value="C:membrane"/>
    <property type="evidence" value="ECO:0007669"/>
    <property type="project" value="InterPro"/>
</dbReference>
<dbReference type="InterPro" id="IPR008915">
    <property type="entry name" value="Peptidase_M50"/>
</dbReference>
<dbReference type="GO" id="GO:0005737">
    <property type="term" value="C:cytoplasm"/>
    <property type="evidence" value="ECO:0007669"/>
    <property type="project" value="TreeGrafter"/>
</dbReference>
<feature type="transmembrane region" description="Helical" evidence="6">
    <location>
        <begin position="161"/>
        <end position="177"/>
    </location>
</feature>
<dbReference type="OrthoDB" id="69989at2759"/>
<dbReference type="STRING" id="37360.A0A0G4IWH8"/>
<evidence type="ECO:0000256" key="2">
    <source>
        <dbReference type="ARBA" id="ARBA00022692"/>
    </source>
</evidence>
<evidence type="ECO:0000256" key="3">
    <source>
        <dbReference type="ARBA" id="ARBA00022989"/>
    </source>
</evidence>
<feature type="transmembrane region" description="Helical" evidence="6">
    <location>
        <begin position="131"/>
        <end position="155"/>
    </location>
</feature>
<dbReference type="EMBL" id="OVEO01000008">
    <property type="protein sequence ID" value="SPQ98025.1"/>
    <property type="molecule type" value="Genomic_DNA"/>
</dbReference>
<sequence>MVVVAAILCGVAGWAVVLGCVVARFRNDERLSWSSSMFTIWLDGAPWADGLRRRMALHRRPAARAWRRWFAIGPPIAVVLMVVSAVVLLTNFVRVFLLLASPGAHVAHADVPSTLVVPLIPAVTFPIWQTVYLWVAVLVSVVIHEIGHAACAIVYDVPITRIGVASVFLIPIAFVEIDQQRLEARSHVARQVASAGILHNVALAVLCRMLISLLPVLLLPLYSSGARPIISWISPESPLYANVTAGCDAVVASLNGVPVTSAASLQDHLSGMAVGPPGLCMDRSAIDASRLRFGSECCNSSTAPGHCFQADDSTPSFCVASRDVLPSRPIQCVQRDQCKAAGDRCVAPSAQGQRVVYIDIQTRTLIFVGDPLLLGATMEVADLQPRLPGVVPVRGPIVVAEFLRLAMSVSTSLAFVNAAPVNYFDGEHIAMAFLTPSSNGAALVESALHIGSLCLIANVILGVAVKLLAR</sequence>
<keyword evidence="2 6" id="KW-0812">Transmembrane</keyword>
<evidence type="ECO:0000256" key="4">
    <source>
        <dbReference type="ARBA" id="ARBA00023136"/>
    </source>
</evidence>
<organism evidence="8 10">
    <name type="scientific">Plasmodiophora brassicae</name>
    <name type="common">Clubroot disease agent</name>
    <dbReference type="NCBI Taxonomy" id="37360"/>
    <lineage>
        <taxon>Eukaryota</taxon>
        <taxon>Sar</taxon>
        <taxon>Rhizaria</taxon>
        <taxon>Endomyxa</taxon>
        <taxon>Phytomyxea</taxon>
        <taxon>Plasmodiophorida</taxon>
        <taxon>Plasmodiophoridae</taxon>
        <taxon>Plasmodiophora</taxon>
    </lineage>
</organism>
<dbReference type="GO" id="GO:1905897">
    <property type="term" value="P:regulation of response to endoplasmic reticulum stress"/>
    <property type="evidence" value="ECO:0007669"/>
    <property type="project" value="TreeGrafter"/>
</dbReference>
<dbReference type="EMBL" id="CDSF01000092">
    <property type="protein sequence ID" value="CEO99640.1"/>
    <property type="molecule type" value="Genomic_DNA"/>
</dbReference>
<evidence type="ECO:0000313" key="10">
    <source>
        <dbReference type="Proteomes" id="UP000039324"/>
    </source>
</evidence>
<dbReference type="PANTHER" id="PTHR13325">
    <property type="entry name" value="PROTEASE M50 MEMBRANE-BOUND TRANSCRIPTION FACTOR SITE 2 PROTEASE"/>
    <property type="match status" value="1"/>
</dbReference>
<proteinExistence type="predicted"/>
<evidence type="ECO:0000259" key="7">
    <source>
        <dbReference type="Pfam" id="PF02163"/>
    </source>
</evidence>
<evidence type="ECO:0000313" key="9">
    <source>
        <dbReference type="EMBL" id="SPQ98025.1"/>
    </source>
</evidence>
<feature type="transmembrane region" description="Helical" evidence="6">
    <location>
        <begin position="447"/>
        <end position="469"/>
    </location>
</feature>
<dbReference type="AlphaFoldDB" id="A0A0G4IWH8"/>
<evidence type="ECO:0000313" key="11">
    <source>
        <dbReference type="Proteomes" id="UP000290189"/>
    </source>
</evidence>
<reference evidence="8 10" key="1">
    <citation type="submission" date="2015-02" db="EMBL/GenBank/DDBJ databases">
        <authorList>
            <person name="Chooi Y.-H."/>
        </authorList>
    </citation>
    <scope>NUCLEOTIDE SEQUENCE [LARGE SCALE GENOMIC DNA]</scope>
    <source>
        <strain evidence="8">E3</strain>
    </source>
</reference>
<keyword evidence="3 6" id="KW-1133">Transmembrane helix</keyword>
<feature type="transmembrane region" description="Helical" evidence="6">
    <location>
        <begin position="69"/>
        <end position="89"/>
    </location>
</feature>
<dbReference type="GO" id="GO:0031293">
    <property type="term" value="P:membrane protein intracellular domain proteolysis"/>
    <property type="evidence" value="ECO:0007669"/>
    <property type="project" value="TreeGrafter"/>
</dbReference>
<keyword evidence="4 6" id="KW-0472">Membrane</keyword>
<keyword evidence="10" id="KW-1185">Reference proteome</keyword>
<comment type="subcellular location">
    <subcellularLocation>
        <location evidence="1">Endomembrane system</location>
        <topology evidence="1">Multi-pass membrane protein</topology>
    </subcellularLocation>
</comment>
<dbReference type="GO" id="GO:0012505">
    <property type="term" value="C:endomembrane system"/>
    <property type="evidence" value="ECO:0007669"/>
    <property type="project" value="UniProtKB-SubCell"/>
</dbReference>
<feature type="transmembrane region" description="Helical" evidence="6">
    <location>
        <begin position="197"/>
        <end position="222"/>
    </location>
</feature>
<dbReference type="InterPro" id="IPR001193">
    <property type="entry name" value="MBTPS2"/>
</dbReference>
<evidence type="ECO:0000256" key="1">
    <source>
        <dbReference type="ARBA" id="ARBA00004127"/>
    </source>
</evidence>
<gene>
    <name evidence="8" type="ORF">PBRA_007373</name>
    <name evidence="9" type="ORF">PLBR_LOCUS5240</name>
</gene>
<dbReference type="PANTHER" id="PTHR13325:SF3">
    <property type="entry name" value="MEMBRANE-BOUND TRANSCRIPTION FACTOR SITE-2 PROTEASE"/>
    <property type="match status" value="1"/>
</dbReference>
<dbReference type="GO" id="GO:0004222">
    <property type="term" value="F:metalloendopeptidase activity"/>
    <property type="evidence" value="ECO:0007669"/>
    <property type="project" value="InterPro"/>
</dbReference>
<dbReference type="OMA" id="FYSWGRW"/>